<protein>
    <submittedName>
        <fullName evidence="1">Uncharacterized protein</fullName>
    </submittedName>
</protein>
<sequence length="334" mass="38026">MLPDLYTMVMTPVLRAFLSWLGSSTGVWIRFEKIKGEFFNYRVCLEEVDLKISNILHIAAQKCTLEFSILDFSFNQVVVSNLLLEGARIEYTHVSNQDLLPRSLPPFLIHQLTLKQSEVIFKESDPNKPLAFKLALDDYHCDSLHSKWLLFNAIFNSRLAGQLDGTPITLKYSEAGDKRISHWALRGLPIKKLTPFVDGKLDLLQDSSMDLLVTNEWLPDQDEIGMNVQVWVHDLVNFKQPKFLPAPTKALADAMGILINRQVKTIPLAFQFSVRKDDFMEISRIDASGMVIAFAEALSKAILDKSLQNFDQILDMGFLGLDTLLDIKNIFDKY</sequence>
<comment type="caution">
    <text evidence="1">The sequence shown here is derived from an EMBL/GenBank/DDBJ whole genome shotgun (WGS) entry which is preliminary data.</text>
</comment>
<organism evidence="1 2">
    <name type="scientific">bacterium (Candidatus Blackallbacteria) CG17_big_fil_post_rev_8_21_14_2_50_48_46</name>
    <dbReference type="NCBI Taxonomy" id="2014261"/>
    <lineage>
        <taxon>Bacteria</taxon>
        <taxon>Candidatus Blackallbacteria</taxon>
    </lineage>
</organism>
<evidence type="ECO:0000313" key="2">
    <source>
        <dbReference type="Proteomes" id="UP000231019"/>
    </source>
</evidence>
<gene>
    <name evidence="1" type="ORF">COW36_18965</name>
</gene>
<reference evidence="1 2" key="1">
    <citation type="submission" date="2017-09" db="EMBL/GenBank/DDBJ databases">
        <title>Depth-based differentiation of microbial function through sediment-hosted aquifers and enrichment of novel symbionts in the deep terrestrial subsurface.</title>
        <authorList>
            <person name="Probst A.J."/>
            <person name="Ladd B."/>
            <person name="Jarett J.K."/>
            <person name="Geller-Mcgrath D.E."/>
            <person name="Sieber C.M."/>
            <person name="Emerson J.B."/>
            <person name="Anantharaman K."/>
            <person name="Thomas B.C."/>
            <person name="Malmstrom R."/>
            <person name="Stieglmeier M."/>
            <person name="Klingl A."/>
            <person name="Woyke T."/>
            <person name="Ryan C.M."/>
            <person name="Banfield J.F."/>
        </authorList>
    </citation>
    <scope>NUCLEOTIDE SEQUENCE [LARGE SCALE GENOMIC DNA]</scope>
    <source>
        <strain evidence="1">CG17_big_fil_post_rev_8_21_14_2_50_48_46</strain>
    </source>
</reference>
<dbReference type="EMBL" id="PFFQ01000054">
    <property type="protein sequence ID" value="PIW15009.1"/>
    <property type="molecule type" value="Genomic_DNA"/>
</dbReference>
<dbReference type="Proteomes" id="UP000231019">
    <property type="component" value="Unassembled WGS sequence"/>
</dbReference>
<accession>A0A2M7G018</accession>
<proteinExistence type="predicted"/>
<name>A0A2M7G018_9BACT</name>
<evidence type="ECO:0000313" key="1">
    <source>
        <dbReference type="EMBL" id="PIW15009.1"/>
    </source>
</evidence>
<dbReference type="AlphaFoldDB" id="A0A2M7G018"/>